<dbReference type="SMART" id="SM00710">
    <property type="entry name" value="PbH1"/>
    <property type="match status" value="4"/>
</dbReference>
<keyword evidence="3 8" id="KW-0378">Hydrolase</keyword>
<dbReference type="SUPFAM" id="SSF51126">
    <property type="entry name" value="Pectin lyase-like"/>
    <property type="match status" value="1"/>
</dbReference>
<keyword evidence="9" id="KW-1185">Reference proteome</keyword>
<dbReference type="Gene3D" id="2.60.120.260">
    <property type="entry name" value="Galactose-binding domain-like"/>
    <property type="match status" value="3"/>
</dbReference>
<dbReference type="InterPro" id="IPR006626">
    <property type="entry name" value="PbH1"/>
</dbReference>
<dbReference type="InterPro" id="IPR017850">
    <property type="entry name" value="Alkaline_phosphatase_core_sf"/>
</dbReference>
<dbReference type="Proteomes" id="UP000585050">
    <property type="component" value="Unassembled WGS sequence"/>
</dbReference>
<dbReference type="RefSeq" id="WP_168884431.1">
    <property type="nucleotide sequence ID" value="NZ_JABAIL010000007.1"/>
</dbReference>
<name>A0A7X8XY32_9BACT</name>
<keyword evidence="2" id="KW-0479">Metal-binding</keyword>
<dbReference type="GO" id="GO:0004065">
    <property type="term" value="F:arylsulfatase activity"/>
    <property type="evidence" value="ECO:0007669"/>
    <property type="project" value="TreeGrafter"/>
</dbReference>
<keyword evidence="4" id="KW-0106">Calcium</keyword>
<keyword evidence="8" id="KW-0808">Transferase</keyword>
<dbReference type="Pfam" id="PF18962">
    <property type="entry name" value="Por_Secre_tail"/>
    <property type="match status" value="1"/>
</dbReference>
<dbReference type="Gene3D" id="2.160.20.10">
    <property type="entry name" value="Single-stranded right-handed beta-helix, Pectin lyase-like"/>
    <property type="match status" value="1"/>
</dbReference>
<proteinExistence type="inferred from homology"/>
<comment type="caution">
    <text evidence="8">The sequence shown here is derived from an EMBL/GenBank/DDBJ whole genome shotgun (WGS) entry which is preliminary data.</text>
</comment>
<dbReference type="NCBIfam" id="TIGR04183">
    <property type="entry name" value="Por_Secre_tail"/>
    <property type="match status" value="1"/>
</dbReference>
<sequence>MKSLLLPRFLLKVLLCLLAGKSIAQTKPNIVVILVDDAGNKDWGFQGSTVAISPNIDQLAAEGTIFSQGYVTNSVCAPSRAGMLTGQYQNKIGFEYNIVTYSNSPDHTSHDVGIDPNVPTMGDYLKDLGYTTSLFGKWHVGEEEHHRPNARGFDYFYGLLSGSRNYNKVETAFNKKLRKNGVEVEPTDNNFYLTDLLTDDALAFMTSEIDAGNPFLAFMSYTAPHGPFQAKPEDKALFDANTSLSSDQKNYYGMIKNVDDNVKRIIDLLKEKQQYENTLFVFLSDNGGVGLTDNGVLKGNKSSQYEGGLRVPFFATWNTKIPSNTTYDEQVISLDLTTTFIKAAGGNLSDSRYAELDGKDLVQASNQVNTPLHSILYWRKLDRWGIASDGVNKLLFEATDPTNNLYDTVLYNLDSDISETTNVYSTASQNVSDLVIAYNNWNNTLDLPSWYGATILKNVCPTANNAKNCQVIVDRYAAFKEATKLEQKQVQTLSAEEYALSVISTSNIEFTDPIKNANVITYTITSLPNNGTVLRDGEELLIGHKFTQRQVNDGEIAYQSTSAVGTNDQLTLSVNDGSGGEEITDVILPITTTQRTTGTNYYVSSSNGNDTNSGTSMDSPIASIAKLNTIALQPGDWVHFKRGDTFIGQLDCNYSGIENASIIYKDYGNGALPILSGSTGNDGVPDPLTTILIVDQSFLEFKNLHIRNERFDAMEGVDNDKAFGILNYTEQLGEHKAGVNGKLPTGYSNKEFEKAIEETDTLSFNEHLYFSNLYFDKVYSLGLDGIPFNSVRSTAIYLEESFAKDIIIEDSYFTDLQRTGIWVRRWSTDIIIRNNQFVDIGGSGAILSVSNRILYENNYMQFCGANSDSRMAKRGSGMWTFGCDGVVAQFNISKHARGDGDSSGMHVDYGNKNILYQYNYSEDAAGGFCETLGDNDNVIWRYNISVNDADTDRGGKNLLLWISKFSSNNKKSRDVHIYNNTIYGGRDYDNQITNAKVLFEVEEFNFINNIIFLESDSKLGIGSGFYKNSATTTNFKKNIFFGGEFNSSLKNLDATRIEQNPEFIGEGTHNELGYQLKEGSPALKSGESFQEPTFPYAGQGVFKDVSSAAEKDYYGNPVDLSIETNIGAYNGSGVPLSQKTTVYEAEDAVISGGNSVSCSTASGGQIVEAENGTVTFTVNVDETKEYILKVYYMNPDIEPIQLSINNSPAEEVLLQFTNGWCTQGGVAGNYQFVKPLTSGANTISISNITLDKIEIVSFEEGEVPPPPTPQPGPTYEAELATLTGTAVITTCGNASEGEMVKGLTGGTSNALIFEGVNVDIATTYQLTVSYYATSEATLNYQIDEAEVQTLTLPATGQWCYQGGSPGDYTFDITLDGGDHTIKFFDSPIIDKIHIELPSSGGAWEAENAVLSGTALVYNCATSSGGKSVKGLTGGIANAVSFNDVEIFNDGEYELIITYMTSTNVTAVIEVNGVDQTISLPSTGKWCYQGGSSADNKIIVDLNQGLNSIKFYDSPQIDKIEIGELQQTTGSRKNNNQILLEDQLKVYPNPIQKGNNFLIDLGGVSPNLSIKLYDLMGQLIVHQMGSNVERIILPTNELSSGVYLLLIENDFYTKEQKVIIK</sequence>
<evidence type="ECO:0000256" key="5">
    <source>
        <dbReference type="SAM" id="SignalP"/>
    </source>
</evidence>
<dbReference type="GO" id="GO:0046872">
    <property type="term" value="F:metal ion binding"/>
    <property type="evidence" value="ECO:0007669"/>
    <property type="project" value="UniProtKB-KW"/>
</dbReference>
<dbReference type="InterPro" id="IPR012334">
    <property type="entry name" value="Pectin_lyas_fold"/>
</dbReference>
<dbReference type="Gene3D" id="3.40.720.10">
    <property type="entry name" value="Alkaline Phosphatase, subunit A"/>
    <property type="match status" value="1"/>
</dbReference>
<gene>
    <name evidence="8" type="ORF">HGP29_21160</name>
</gene>
<dbReference type="PANTHER" id="PTHR42693">
    <property type="entry name" value="ARYLSULFATASE FAMILY MEMBER"/>
    <property type="match status" value="1"/>
</dbReference>
<protein>
    <submittedName>
        <fullName evidence="8">Sulfatase-like hydrolase/transferase</fullName>
    </submittedName>
</protein>
<evidence type="ECO:0000259" key="7">
    <source>
        <dbReference type="Pfam" id="PF18962"/>
    </source>
</evidence>
<evidence type="ECO:0000256" key="4">
    <source>
        <dbReference type="ARBA" id="ARBA00022837"/>
    </source>
</evidence>
<dbReference type="Pfam" id="PF00884">
    <property type="entry name" value="Sulfatase"/>
    <property type="match status" value="1"/>
</dbReference>
<dbReference type="InterPro" id="IPR008979">
    <property type="entry name" value="Galactose-bd-like_sf"/>
</dbReference>
<dbReference type="EMBL" id="JABAIL010000007">
    <property type="protein sequence ID" value="NLR93723.1"/>
    <property type="molecule type" value="Genomic_DNA"/>
</dbReference>
<dbReference type="CDD" id="cd04081">
    <property type="entry name" value="CBM35_galactosidase-like"/>
    <property type="match status" value="1"/>
</dbReference>
<dbReference type="InterPro" id="IPR026444">
    <property type="entry name" value="Secre_tail"/>
</dbReference>
<dbReference type="PROSITE" id="PS51854">
    <property type="entry name" value="CSPG"/>
    <property type="match status" value="1"/>
</dbReference>
<dbReference type="InterPro" id="IPR011050">
    <property type="entry name" value="Pectin_lyase_fold/virulence"/>
</dbReference>
<feature type="chain" id="PRO_5031145974" evidence="5">
    <location>
        <begin position="25"/>
        <end position="1620"/>
    </location>
</feature>
<evidence type="ECO:0000256" key="3">
    <source>
        <dbReference type="ARBA" id="ARBA00022801"/>
    </source>
</evidence>
<feature type="domain" description="Sulfatase N-terminal" evidence="6">
    <location>
        <begin position="28"/>
        <end position="345"/>
    </location>
</feature>
<accession>A0A7X8XY32</accession>
<dbReference type="GO" id="GO:0016740">
    <property type="term" value="F:transferase activity"/>
    <property type="evidence" value="ECO:0007669"/>
    <property type="project" value="UniProtKB-KW"/>
</dbReference>
<reference evidence="8 9" key="1">
    <citation type="submission" date="2020-04" db="EMBL/GenBank/DDBJ databases">
        <title>Flammeovirga sp. SR4, a novel species isolated from seawater.</title>
        <authorList>
            <person name="Wang X."/>
        </authorList>
    </citation>
    <scope>NUCLEOTIDE SEQUENCE [LARGE SCALE GENOMIC DNA]</scope>
    <source>
        <strain evidence="8 9">SR4</strain>
    </source>
</reference>
<evidence type="ECO:0000256" key="1">
    <source>
        <dbReference type="ARBA" id="ARBA00008779"/>
    </source>
</evidence>
<organism evidence="8 9">
    <name type="scientific">Flammeovirga agarivorans</name>
    <dbReference type="NCBI Taxonomy" id="2726742"/>
    <lineage>
        <taxon>Bacteria</taxon>
        <taxon>Pseudomonadati</taxon>
        <taxon>Bacteroidota</taxon>
        <taxon>Cytophagia</taxon>
        <taxon>Cytophagales</taxon>
        <taxon>Flammeovirgaceae</taxon>
        <taxon>Flammeovirga</taxon>
    </lineage>
</organism>
<evidence type="ECO:0000256" key="2">
    <source>
        <dbReference type="ARBA" id="ARBA00022723"/>
    </source>
</evidence>
<dbReference type="Pfam" id="PF16184">
    <property type="entry name" value="Cadherin_3"/>
    <property type="match status" value="1"/>
</dbReference>
<evidence type="ECO:0000259" key="6">
    <source>
        <dbReference type="Pfam" id="PF00884"/>
    </source>
</evidence>
<dbReference type="InterPro" id="IPR050738">
    <property type="entry name" value="Sulfatase"/>
</dbReference>
<evidence type="ECO:0000313" key="9">
    <source>
        <dbReference type="Proteomes" id="UP000585050"/>
    </source>
</evidence>
<dbReference type="PROSITE" id="PS00523">
    <property type="entry name" value="SULFATASE_1"/>
    <property type="match status" value="1"/>
</dbReference>
<keyword evidence="5" id="KW-0732">Signal</keyword>
<dbReference type="InterPro" id="IPR000917">
    <property type="entry name" value="Sulfatase_N"/>
</dbReference>
<evidence type="ECO:0000313" key="8">
    <source>
        <dbReference type="EMBL" id="NLR93723.1"/>
    </source>
</evidence>
<dbReference type="PANTHER" id="PTHR42693:SF53">
    <property type="entry name" value="ENDO-4-O-SULFATASE"/>
    <property type="match status" value="1"/>
</dbReference>
<dbReference type="InterPro" id="IPR024607">
    <property type="entry name" value="Sulfatase_CS"/>
</dbReference>
<dbReference type="SUPFAM" id="SSF53649">
    <property type="entry name" value="Alkaline phosphatase-like"/>
    <property type="match status" value="1"/>
</dbReference>
<dbReference type="InterPro" id="IPR039005">
    <property type="entry name" value="CSPG_rpt"/>
</dbReference>
<comment type="similarity">
    <text evidence="1">Belongs to the sulfatase family.</text>
</comment>
<feature type="signal peptide" evidence="5">
    <location>
        <begin position="1"/>
        <end position="24"/>
    </location>
</feature>
<feature type="domain" description="Secretion system C-terminal sorting" evidence="7">
    <location>
        <begin position="1545"/>
        <end position="1619"/>
    </location>
</feature>
<dbReference type="SUPFAM" id="SSF49785">
    <property type="entry name" value="Galactose-binding domain-like"/>
    <property type="match status" value="3"/>
</dbReference>